<dbReference type="RefSeq" id="WP_062075616.1">
    <property type="nucleotide sequence ID" value="NZ_BBRC01000012.1"/>
</dbReference>
<comment type="caution">
    <text evidence="7">The sequence shown here is derived from an EMBL/GenBank/DDBJ whole genome shotgun (WGS) entry which is preliminary data.</text>
</comment>
<evidence type="ECO:0000313" key="8">
    <source>
        <dbReference type="Proteomes" id="UP000547973"/>
    </source>
</evidence>
<keyword evidence="3" id="KW-0133">Cell shape</keyword>
<dbReference type="GO" id="GO:0016755">
    <property type="term" value="F:aminoacyltransferase activity"/>
    <property type="evidence" value="ECO:0007669"/>
    <property type="project" value="InterPro"/>
</dbReference>
<gene>
    <name evidence="7" type="ORF">BKA03_000031</name>
</gene>
<keyword evidence="4" id="KW-0573">Peptidoglycan synthesis</keyword>
<dbReference type="SUPFAM" id="SSF55729">
    <property type="entry name" value="Acyl-CoA N-acyltransferases (Nat)"/>
    <property type="match status" value="1"/>
</dbReference>
<keyword evidence="5" id="KW-0012">Acyltransferase</keyword>
<dbReference type="EMBL" id="JACBZO010000001">
    <property type="protein sequence ID" value="NYI39912.1"/>
    <property type="molecule type" value="Genomic_DNA"/>
</dbReference>
<evidence type="ECO:0000256" key="3">
    <source>
        <dbReference type="ARBA" id="ARBA00022960"/>
    </source>
</evidence>
<dbReference type="Proteomes" id="UP000547973">
    <property type="component" value="Unassembled WGS sequence"/>
</dbReference>
<dbReference type="GO" id="GO:0071555">
    <property type="term" value="P:cell wall organization"/>
    <property type="evidence" value="ECO:0007669"/>
    <property type="project" value="UniProtKB-KW"/>
</dbReference>
<evidence type="ECO:0000256" key="1">
    <source>
        <dbReference type="ARBA" id="ARBA00009943"/>
    </source>
</evidence>
<evidence type="ECO:0000256" key="4">
    <source>
        <dbReference type="ARBA" id="ARBA00022984"/>
    </source>
</evidence>
<organism evidence="7 8">
    <name type="scientific">Demequina lutea</name>
    <dbReference type="NCBI Taxonomy" id="431489"/>
    <lineage>
        <taxon>Bacteria</taxon>
        <taxon>Bacillati</taxon>
        <taxon>Actinomycetota</taxon>
        <taxon>Actinomycetes</taxon>
        <taxon>Micrococcales</taxon>
        <taxon>Demequinaceae</taxon>
        <taxon>Demequina</taxon>
    </lineage>
</organism>
<dbReference type="OrthoDB" id="3185680at2"/>
<name>A0A7Y9Z6W1_9MICO</name>
<comment type="similarity">
    <text evidence="1">Belongs to the FemABX family.</text>
</comment>
<dbReference type="AlphaFoldDB" id="A0A7Y9Z6W1"/>
<dbReference type="GO" id="GO:0009252">
    <property type="term" value="P:peptidoglycan biosynthetic process"/>
    <property type="evidence" value="ECO:0007669"/>
    <property type="project" value="UniProtKB-KW"/>
</dbReference>
<reference evidence="7 8" key="1">
    <citation type="submission" date="2020-07" db="EMBL/GenBank/DDBJ databases">
        <title>Sequencing the genomes of 1000 actinobacteria strains.</title>
        <authorList>
            <person name="Klenk H.-P."/>
        </authorList>
    </citation>
    <scope>NUCLEOTIDE SEQUENCE [LARGE SCALE GENOMIC DNA]</scope>
    <source>
        <strain evidence="7 8">DSM 19970</strain>
    </source>
</reference>
<proteinExistence type="inferred from homology"/>
<dbReference type="InterPro" id="IPR016181">
    <property type="entry name" value="Acyl_CoA_acyltransferase"/>
</dbReference>
<protein>
    <recommendedName>
        <fullName evidence="9">FemAB family protein</fullName>
    </recommendedName>
</protein>
<evidence type="ECO:0000256" key="6">
    <source>
        <dbReference type="ARBA" id="ARBA00023316"/>
    </source>
</evidence>
<dbReference type="InterPro" id="IPR050644">
    <property type="entry name" value="PG_Glycine_Bridge_Synth"/>
</dbReference>
<dbReference type="InterPro" id="IPR003447">
    <property type="entry name" value="FEMABX"/>
</dbReference>
<dbReference type="GO" id="GO:0008360">
    <property type="term" value="P:regulation of cell shape"/>
    <property type="evidence" value="ECO:0007669"/>
    <property type="project" value="UniProtKB-KW"/>
</dbReference>
<keyword evidence="2" id="KW-0808">Transferase</keyword>
<evidence type="ECO:0008006" key="9">
    <source>
        <dbReference type="Google" id="ProtNLM"/>
    </source>
</evidence>
<dbReference type="PANTHER" id="PTHR36174">
    <property type="entry name" value="LIPID II:GLYCINE GLYCYLTRANSFERASE"/>
    <property type="match status" value="1"/>
</dbReference>
<dbReference type="Gene3D" id="3.40.630.30">
    <property type="match status" value="1"/>
</dbReference>
<accession>A0A7Y9Z6W1</accession>
<keyword evidence="6" id="KW-0961">Cell wall biogenesis/degradation</keyword>
<dbReference type="PANTHER" id="PTHR36174:SF1">
    <property type="entry name" value="LIPID II:GLYCINE GLYCYLTRANSFERASE"/>
    <property type="match status" value="1"/>
</dbReference>
<evidence type="ECO:0000256" key="2">
    <source>
        <dbReference type="ARBA" id="ARBA00022679"/>
    </source>
</evidence>
<dbReference type="PROSITE" id="PS51191">
    <property type="entry name" value="FEMABX"/>
    <property type="match status" value="1"/>
</dbReference>
<evidence type="ECO:0000313" key="7">
    <source>
        <dbReference type="EMBL" id="NYI39912.1"/>
    </source>
</evidence>
<keyword evidence="8" id="KW-1185">Reference proteome</keyword>
<sequence length="351" mass="38957">MTDHTKLRLDPIDADALEDLADAAGVAVPIEQAAVWDAYDAAIGERTPWGRLAAIDADDKVVAVIALTEYAGRGFTYVWAKHGPVWLTTPTADTEKALRDELRAFVASRSPHVVFVRLHAHHEADDLRPLLQTMTYDETVEVDLTPSEDDIMLAMGKTGRKKLRRTLRDEGFSLTEERGISREGFAELYDIYRETAGRDGFGIYPAEVYYSMLETLGDHARLFVARRTDEAGTDGPGAPGRAVSWVLSTFYDGVGQDYYGGSNLEGFETNAALRLKWYILMSLKAEGCVRYDMMGVGSAKAPGLMGVRQFKLQFAEETTPVDPSYDVPVKRMTYRALTWALAAKRLLKGSR</sequence>
<evidence type="ECO:0000256" key="5">
    <source>
        <dbReference type="ARBA" id="ARBA00023315"/>
    </source>
</evidence>